<accession>A0A397IWQ4</accession>
<name>A0A397IWQ4_9GLOM</name>
<dbReference type="Proteomes" id="UP000266861">
    <property type="component" value="Unassembled WGS sequence"/>
</dbReference>
<sequence length="221" mass="25907">MPDIMPQHFFLRVDGFEEITGKLSLHTGRMQEQLMITINKKIGDCSILIIIVFGSIHATIRHVAGTLYVLTLDHINRMVKLDSLTRESIRSFGDFADLMCRYMDDSFTFKNNTTIPKVYNKVYGLEPRSFLPYHGLNNKKSTAKIDKIILHLMQENMLVLEVESADEVYELLSQISRLQELYAKCAKIYRWMSLIEKIIEFEKRASRPRRYFQSSFRLLEE</sequence>
<protein>
    <submittedName>
        <fullName evidence="1">Uncharacterized protein</fullName>
    </submittedName>
</protein>
<reference evidence="1 2" key="1">
    <citation type="submission" date="2018-08" db="EMBL/GenBank/DDBJ databases">
        <title>Genome and evolution of the arbuscular mycorrhizal fungus Diversispora epigaea (formerly Glomus versiforme) and its bacterial endosymbionts.</title>
        <authorList>
            <person name="Sun X."/>
            <person name="Fei Z."/>
            <person name="Harrison M."/>
        </authorList>
    </citation>
    <scope>NUCLEOTIDE SEQUENCE [LARGE SCALE GENOMIC DNA]</scope>
    <source>
        <strain evidence="1 2">IT104</strain>
    </source>
</reference>
<dbReference type="OrthoDB" id="1844152at2759"/>
<dbReference type="AlphaFoldDB" id="A0A397IWQ4"/>
<evidence type="ECO:0000313" key="2">
    <source>
        <dbReference type="Proteomes" id="UP000266861"/>
    </source>
</evidence>
<comment type="caution">
    <text evidence="1">The sequence shown here is derived from an EMBL/GenBank/DDBJ whole genome shotgun (WGS) entry which is preliminary data.</text>
</comment>
<dbReference type="EMBL" id="PQFF01000142">
    <property type="protein sequence ID" value="RHZ79132.1"/>
    <property type="molecule type" value="Genomic_DNA"/>
</dbReference>
<keyword evidence="2" id="KW-1185">Reference proteome</keyword>
<organism evidence="1 2">
    <name type="scientific">Diversispora epigaea</name>
    <dbReference type="NCBI Taxonomy" id="1348612"/>
    <lineage>
        <taxon>Eukaryota</taxon>
        <taxon>Fungi</taxon>
        <taxon>Fungi incertae sedis</taxon>
        <taxon>Mucoromycota</taxon>
        <taxon>Glomeromycotina</taxon>
        <taxon>Glomeromycetes</taxon>
        <taxon>Diversisporales</taxon>
        <taxon>Diversisporaceae</taxon>
        <taxon>Diversispora</taxon>
    </lineage>
</organism>
<proteinExistence type="predicted"/>
<evidence type="ECO:0000313" key="1">
    <source>
        <dbReference type="EMBL" id="RHZ79132.1"/>
    </source>
</evidence>
<gene>
    <name evidence="1" type="ORF">Glove_151g122</name>
</gene>